<keyword evidence="2" id="KW-1185">Reference proteome</keyword>
<dbReference type="OMA" id="FFYSEPL"/>
<name>D8Q1N1_SCHCM</name>
<dbReference type="AlphaFoldDB" id="D8Q1N1"/>
<evidence type="ECO:0000313" key="1">
    <source>
        <dbReference type="EMBL" id="EFI97966.1"/>
    </source>
</evidence>
<proteinExistence type="predicted"/>
<accession>D8Q1N1</accession>
<dbReference type="eggNOG" id="ENOG502SRE3">
    <property type="taxonomic scope" value="Eukaryota"/>
</dbReference>
<dbReference type="OrthoDB" id="2587912at2759"/>
<dbReference type="HOGENOM" id="CLU_079147_0_0_1"/>
<dbReference type="GeneID" id="9595969"/>
<organism evidence="2">
    <name type="scientific">Schizophyllum commune (strain H4-8 / FGSC 9210)</name>
    <name type="common">Split gill fungus</name>
    <dbReference type="NCBI Taxonomy" id="578458"/>
    <lineage>
        <taxon>Eukaryota</taxon>
        <taxon>Fungi</taxon>
        <taxon>Dikarya</taxon>
        <taxon>Basidiomycota</taxon>
        <taxon>Agaricomycotina</taxon>
        <taxon>Agaricomycetes</taxon>
        <taxon>Agaricomycetidae</taxon>
        <taxon>Agaricales</taxon>
        <taxon>Schizophyllaceae</taxon>
        <taxon>Schizophyllum</taxon>
    </lineage>
</organism>
<dbReference type="RefSeq" id="XP_003032869.1">
    <property type="nucleotide sequence ID" value="XM_003032823.1"/>
</dbReference>
<evidence type="ECO:0008006" key="3">
    <source>
        <dbReference type="Google" id="ProtNLM"/>
    </source>
</evidence>
<gene>
    <name evidence="1" type="ORF">SCHCODRAFT_108308</name>
</gene>
<evidence type="ECO:0000313" key="2">
    <source>
        <dbReference type="Proteomes" id="UP000007431"/>
    </source>
</evidence>
<protein>
    <recommendedName>
        <fullName evidence="3">F-box domain-containing protein</fullName>
    </recommendedName>
</protein>
<reference evidence="1 2" key="1">
    <citation type="journal article" date="2010" name="Nat. Biotechnol.">
        <title>Genome sequence of the model mushroom Schizophyllum commune.</title>
        <authorList>
            <person name="Ohm R.A."/>
            <person name="de Jong J.F."/>
            <person name="Lugones L.G."/>
            <person name="Aerts A."/>
            <person name="Kothe E."/>
            <person name="Stajich J.E."/>
            <person name="de Vries R.P."/>
            <person name="Record E."/>
            <person name="Levasseur A."/>
            <person name="Baker S.E."/>
            <person name="Bartholomew K.A."/>
            <person name="Coutinho P.M."/>
            <person name="Erdmann S."/>
            <person name="Fowler T.J."/>
            <person name="Gathman A.C."/>
            <person name="Lombard V."/>
            <person name="Henrissat B."/>
            <person name="Knabe N."/>
            <person name="Kuees U."/>
            <person name="Lilly W.W."/>
            <person name="Lindquist E."/>
            <person name="Lucas S."/>
            <person name="Magnuson J.K."/>
            <person name="Piumi F."/>
            <person name="Raudaskoski M."/>
            <person name="Salamov A."/>
            <person name="Schmutz J."/>
            <person name="Schwarze F.W.M.R."/>
            <person name="vanKuyk P.A."/>
            <person name="Horton J.S."/>
            <person name="Grigoriev I.V."/>
            <person name="Woesten H.A.B."/>
        </authorList>
    </citation>
    <scope>NUCLEOTIDE SEQUENCE [LARGE SCALE GENOMIC DNA]</scope>
    <source>
        <strain evidence="2">H4-8 / FGSC 9210</strain>
    </source>
</reference>
<dbReference type="Proteomes" id="UP000007431">
    <property type="component" value="Unassembled WGS sequence"/>
</dbReference>
<feature type="non-terminal residue" evidence="1">
    <location>
        <position position="334"/>
    </location>
</feature>
<dbReference type="EMBL" id="GL377305">
    <property type="protein sequence ID" value="EFI97966.1"/>
    <property type="molecule type" value="Genomic_DNA"/>
</dbReference>
<sequence length="334" mass="36355">MTSLTDIPPELLDQIIEAYFLAKGSPLPLMLTCSAFYIPARRLLHSRMRFTSNAQLAGFAARCTPRLACSIQSIELDLAGGATGRGLSALIRNCLSRCRNLARDLGQVDADGRMLLDSVRFCMNSHVHDVHENLQDAIGLINPVSFTWTGPDPPHHFSTAIVPGATEALFTALPKCSRLETLTLSSISFPAPVNSDATGPFILPHIPSLRRLHIGQAVFLDPKEVARFALSYVLPTVRTTGDENGGHAPHLEKIRLVDVYKGSIWGPRIRRSEVIEAGMKLWGETRSDSDPLNDADSGEGRAVRRALTALITCEARSERIIGGDRVAEGGIMLD</sequence>
<dbReference type="InParanoid" id="D8Q1N1"/>
<dbReference type="KEGG" id="scm:SCHCO_02496933"/>
<dbReference type="VEuPathDB" id="FungiDB:SCHCODRAFT_02496933"/>